<evidence type="ECO:0000256" key="1">
    <source>
        <dbReference type="ARBA" id="ARBA00006484"/>
    </source>
</evidence>
<dbReference type="VEuPathDB" id="FungiDB:HMPREF1541_01193"/>
<dbReference type="AlphaFoldDB" id="W2SG77"/>
<sequence>MDFLYTHLIWKPPFPTQSFAGRTVIVTGSNSGIGREAVRHFVRLNADRVIIAVRNLEAGEEAKADIERTTKRTGVAEVWKLDLSSYDSVKAFAARAQRELERLDIAVLNAAVATGKYGNPEGLESHITVNFVSTFMLLILLLPLMRSTAQKLKPGEDQPHMCVVGSGIHHWLKLPPAEYPEGEILARLSRVEAFPNEQGVTKTPANYILSKLLTALVTREIAPAINPNEVIFNHICPGLVKSGLRRELTGALASVADSVARTQEVGSRTLMAGAVAPKESHGKAMSNAKAQPEPARGTDAGFSKFVLSEDGKIMQGRAWRELKAILEREGVDVKAALGPK</sequence>
<comment type="similarity">
    <text evidence="1">Belongs to the short-chain dehydrogenases/reductases (SDR) family.</text>
</comment>
<protein>
    <submittedName>
        <fullName evidence="4">Uncharacterized protein</fullName>
    </submittedName>
</protein>
<dbReference type="RefSeq" id="XP_008711715.1">
    <property type="nucleotide sequence ID" value="XM_008713493.1"/>
</dbReference>
<dbReference type="SUPFAM" id="SSF51735">
    <property type="entry name" value="NAD(P)-binding Rossmann-fold domains"/>
    <property type="match status" value="1"/>
</dbReference>
<dbReference type="GO" id="GO:0016491">
    <property type="term" value="F:oxidoreductase activity"/>
    <property type="evidence" value="ECO:0007669"/>
    <property type="project" value="UniProtKB-KW"/>
</dbReference>
<dbReference type="InParanoid" id="W2SG77"/>
<evidence type="ECO:0000313" key="4">
    <source>
        <dbReference type="EMBL" id="ETN47003.1"/>
    </source>
</evidence>
<dbReference type="Proteomes" id="UP000030752">
    <property type="component" value="Unassembled WGS sequence"/>
</dbReference>
<keyword evidence="2" id="KW-0560">Oxidoreductase</keyword>
<organism evidence="4 5">
    <name type="scientific">Cyphellophora europaea (strain CBS 101466)</name>
    <name type="common">Phialophora europaea</name>
    <dbReference type="NCBI Taxonomy" id="1220924"/>
    <lineage>
        <taxon>Eukaryota</taxon>
        <taxon>Fungi</taxon>
        <taxon>Dikarya</taxon>
        <taxon>Ascomycota</taxon>
        <taxon>Pezizomycotina</taxon>
        <taxon>Eurotiomycetes</taxon>
        <taxon>Chaetothyriomycetidae</taxon>
        <taxon>Chaetothyriales</taxon>
        <taxon>Cyphellophoraceae</taxon>
        <taxon>Cyphellophora</taxon>
    </lineage>
</organism>
<dbReference type="PRINTS" id="PR00081">
    <property type="entry name" value="GDHRDH"/>
</dbReference>
<dbReference type="GeneID" id="19968532"/>
<dbReference type="EMBL" id="KB822711">
    <property type="protein sequence ID" value="ETN47003.1"/>
    <property type="molecule type" value="Genomic_DNA"/>
</dbReference>
<dbReference type="eggNOG" id="KOG1208">
    <property type="taxonomic scope" value="Eukaryota"/>
</dbReference>
<dbReference type="PANTHER" id="PTHR43157">
    <property type="entry name" value="PHOSPHATIDYLINOSITOL-GLYCAN BIOSYNTHESIS CLASS F PROTEIN-RELATED"/>
    <property type="match status" value="1"/>
</dbReference>
<name>W2SG77_CYPE1</name>
<dbReference type="InterPro" id="IPR002347">
    <property type="entry name" value="SDR_fam"/>
</dbReference>
<gene>
    <name evidence="4" type="ORF">HMPREF1541_01193</name>
</gene>
<dbReference type="InterPro" id="IPR036291">
    <property type="entry name" value="NAD(P)-bd_dom_sf"/>
</dbReference>
<proteinExistence type="inferred from homology"/>
<dbReference type="PANTHER" id="PTHR43157:SF31">
    <property type="entry name" value="PHOSPHATIDYLINOSITOL-GLYCAN BIOSYNTHESIS CLASS F PROTEIN"/>
    <property type="match status" value="1"/>
</dbReference>
<accession>W2SG77</accession>
<dbReference type="Gene3D" id="3.40.50.720">
    <property type="entry name" value="NAD(P)-binding Rossmann-like Domain"/>
    <property type="match status" value="1"/>
</dbReference>
<evidence type="ECO:0000313" key="5">
    <source>
        <dbReference type="Proteomes" id="UP000030752"/>
    </source>
</evidence>
<dbReference type="Pfam" id="PF00106">
    <property type="entry name" value="adh_short"/>
    <property type="match status" value="1"/>
</dbReference>
<feature type="region of interest" description="Disordered" evidence="3">
    <location>
        <begin position="275"/>
        <end position="300"/>
    </location>
</feature>
<dbReference type="HOGENOM" id="CLU_010194_44_4_1"/>
<dbReference type="STRING" id="1220924.W2SG77"/>
<dbReference type="OrthoDB" id="542013at2759"/>
<keyword evidence="5" id="KW-1185">Reference proteome</keyword>
<evidence type="ECO:0000256" key="2">
    <source>
        <dbReference type="ARBA" id="ARBA00023002"/>
    </source>
</evidence>
<reference evidence="4 5" key="1">
    <citation type="submission" date="2013-03" db="EMBL/GenBank/DDBJ databases">
        <title>The Genome Sequence of Phialophora europaea CBS 101466.</title>
        <authorList>
            <consortium name="The Broad Institute Genomics Platform"/>
            <person name="Cuomo C."/>
            <person name="de Hoog S."/>
            <person name="Gorbushina A."/>
            <person name="Walker B."/>
            <person name="Young S.K."/>
            <person name="Zeng Q."/>
            <person name="Gargeya S."/>
            <person name="Fitzgerald M."/>
            <person name="Haas B."/>
            <person name="Abouelleil A."/>
            <person name="Allen A.W."/>
            <person name="Alvarado L."/>
            <person name="Arachchi H.M."/>
            <person name="Berlin A.M."/>
            <person name="Chapman S.B."/>
            <person name="Gainer-Dewar J."/>
            <person name="Goldberg J."/>
            <person name="Griggs A."/>
            <person name="Gujja S."/>
            <person name="Hansen M."/>
            <person name="Howarth C."/>
            <person name="Imamovic A."/>
            <person name="Ireland A."/>
            <person name="Larimer J."/>
            <person name="McCowan C."/>
            <person name="Murphy C."/>
            <person name="Pearson M."/>
            <person name="Poon T.W."/>
            <person name="Priest M."/>
            <person name="Roberts A."/>
            <person name="Saif S."/>
            <person name="Shea T."/>
            <person name="Sisk P."/>
            <person name="Sykes S."/>
            <person name="Wortman J."/>
            <person name="Nusbaum C."/>
            <person name="Birren B."/>
        </authorList>
    </citation>
    <scope>NUCLEOTIDE SEQUENCE [LARGE SCALE GENOMIC DNA]</scope>
    <source>
        <strain evidence="4 5">CBS 101466</strain>
    </source>
</reference>
<evidence type="ECO:0000256" key="3">
    <source>
        <dbReference type="SAM" id="MobiDB-lite"/>
    </source>
</evidence>